<feature type="region of interest" description="Disordered" evidence="1">
    <location>
        <begin position="771"/>
        <end position="792"/>
    </location>
</feature>
<feature type="region of interest" description="Disordered" evidence="1">
    <location>
        <begin position="238"/>
        <end position="334"/>
    </location>
</feature>
<keyword evidence="3" id="KW-1185">Reference proteome</keyword>
<feature type="compositionally biased region" description="Basic residues" evidence="1">
    <location>
        <begin position="248"/>
        <end position="259"/>
    </location>
</feature>
<feature type="compositionally biased region" description="Low complexity" evidence="1">
    <location>
        <begin position="304"/>
        <end position="314"/>
    </location>
</feature>
<feature type="compositionally biased region" description="Basic residues" evidence="1">
    <location>
        <begin position="315"/>
        <end position="324"/>
    </location>
</feature>
<reference evidence="2" key="2">
    <citation type="submission" date="2023-05" db="EMBL/GenBank/DDBJ databases">
        <authorList>
            <consortium name="Lawrence Berkeley National Laboratory"/>
            <person name="Steindorff A."/>
            <person name="Hensen N."/>
            <person name="Bonometti L."/>
            <person name="Westerberg I."/>
            <person name="Brannstrom I.O."/>
            <person name="Guillou S."/>
            <person name="Cros-Aarteil S."/>
            <person name="Calhoun S."/>
            <person name="Haridas S."/>
            <person name="Kuo A."/>
            <person name="Mondo S."/>
            <person name="Pangilinan J."/>
            <person name="Riley R."/>
            <person name="Labutti K."/>
            <person name="Andreopoulos B."/>
            <person name="Lipzen A."/>
            <person name="Chen C."/>
            <person name="Yanf M."/>
            <person name="Daum C."/>
            <person name="Ng V."/>
            <person name="Clum A."/>
            <person name="Ohm R."/>
            <person name="Martin F."/>
            <person name="Silar P."/>
            <person name="Natvig D."/>
            <person name="Lalanne C."/>
            <person name="Gautier V."/>
            <person name="Ament-Velasquez S.L."/>
            <person name="Kruys A."/>
            <person name="Hutchinson M.I."/>
            <person name="Powell A.J."/>
            <person name="Barry K."/>
            <person name="Miller A.N."/>
            <person name="Grigoriev I.V."/>
            <person name="Debuchy R."/>
            <person name="Gladieux P."/>
            <person name="Thoren M.H."/>
            <person name="Johannesson H."/>
        </authorList>
    </citation>
    <scope>NUCLEOTIDE SEQUENCE</scope>
    <source>
        <strain evidence="2">PSN293</strain>
    </source>
</reference>
<organism evidence="2 3">
    <name type="scientific">Rhypophila decipiens</name>
    <dbReference type="NCBI Taxonomy" id="261697"/>
    <lineage>
        <taxon>Eukaryota</taxon>
        <taxon>Fungi</taxon>
        <taxon>Dikarya</taxon>
        <taxon>Ascomycota</taxon>
        <taxon>Pezizomycotina</taxon>
        <taxon>Sordariomycetes</taxon>
        <taxon>Sordariomycetidae</taxon>
        <taxon>Sordariales</taxon>
        <taxon>Naviculisporaceae</taxon>
        <taxon>Rhypophila</taxon>
    </lineage>
</organism>
<evidence type="ECO:0000313" key="3">
    <source>
        <dbReference type="Proteomes" id="UP001301769"/>
    </source>
</evidence>
<dbReference type="Proteomes" id="UP001301769">
    <property type="component" value="Unassembled WGS sequence"/>
</dbReference>
<feature type="compositionally biased region" description="Basic and acidic residues" evidence="1">
    <location>
        <begin position="260"/>
        <end position="276"/>
    </location>
</feature>
<accession>A0AAN6Y6A8</accession>
<sequence length="792" mass="89467">MTVDSINMNETAAMEDSSQSQNEAHSTPSLAATMSTLNLQQATTQSGSSVPSLPEDIFDLIFAALCPPAPSQWIHGIEKDSLSAPAQPPDVTWSPNNNWRRHDWGATNELLVGNNVTGLPNFHYLEYKACMRTLAKVARTCVWARRLAERYLYRYVVLVSGGQLARFAAAVEGRLDLQMGGTDEESGAGLSRLGRYVWGCYCFVRMERYADLEQWYRFEMELEESKKKRLLETGLADGLGKHEGEAGKKKKKKKPKQKKGNGEDKDKDQRKPREGSVEADEVVCGDDDRDRDRDSNNTAGAPTGSAKGKSASASRNRRNRRKKATQAMITPPDPMDEFFRLHSAVLQEDLHQGKDRRSLAPRNMYNLFLRLLLQPRLLPNLHDLLCSWYCIQRAVGIAKEPDYLPAWIPGRIRLDANPSVLHKIKTFTIRPPVVHKYDYNCFSGRYYSWRDISCDLGTLIDAFPNLETFDTCYLQSSGYCDFLDRELLQETEDERRQRIYGKVIGTSPIKHVRIYWTFELPSKIAAFCRALRPGALETLLVRFHLLRDLYLMGHMSPPGVAVLLGHEALIDSGSDSLRYLELLSTPARHYLNYTEEMMSKPRLRRLTCLPFLNKLEELVVDFQGLFGKITHLGHLQDEDTDLLQRGGCLPPNLIMLKVVCVWSGCTNPNVNPSSNSEGEYVVSDYDVATFIRAFRTAHQAGTLALGSSLRKLTLVVPEQLARLRGEHESEESHNLAADRRKEALKEAGLYFDGTQVEFVVETGRDVLNVPAGWDPDHQIERSQGAYRPPPAR</sequence>
<evidence type="ECO:0000313" key="2">
    <source>
        <dbReference type="EMBL" id="KAK4213468.1"/>
    </source>
</evidence>
<comment type="caution">
    <text evidence="2">The sequence shown here is derived from an EMBL/GenBank/DDBJ whole genome shotgun (WGS) entry which is preliminary data.</text>
</comment>
<reference evidence="2" key="1">
    <citation type="journal article" date="2023" name="Mol. Phylogenet. Evol.">
        <title>Genome-scale phylogeny and comparative genomics of the fungal order Sordariales.</title>
        <authorList>
            <person name="Hensen N."/>
            <person name="Bonometti L."/>
            <person name="Westerberg I."/>
            <person name="Brannstrom I.O."/>
            <person name="Guillou S."/>
            <person name="Cros-Aarteil S."/>
            <person name="Calhoun S."/>
            <person name="Haridas S."/>
            <person name="Kuo A."/>
            <person name="Mondo S."/>
            <person name="Pangilinan J."/>
            <person name="Riley R."/>
            <person name="LaButti K."/>
            <person name="Andreopoulos B."/>
            <person name="Lipzen A."/>
            <person name="Chen C."/>
            <person name="Yan M."/>
            <person name="Daum C."/>
            <person name="Ng V."/>
            <person name="Clum A."/>
            <person name="Steindorff A."/>
            <person name="Ohm R.A."/>
            <person name="Martin F."/>
            <person name="Silar P."/>
            <person name="Natvig D.O."/>
            <person name="Lalanne C."/>
            <person name="Gautier V."/>
            <person name="Ament-Velasquez S.L."/>
            <person name="Kruys A."/>
            <person name="Hutchinson M.I."/>
            <person name="Powell A.J."/>
            <person name="Barry K."/>
            <person name="Miller A.N."/>
            <person name="Grigoriev I.V."/>
            <person name="Debuchy R."/>
            <person name="Gladieux P."/>
            <person name="Hiltunen Thoren M."/>
            <person name="Johannesson H."/>
        </authorList>
    </citation>
    <scope>NUCLEOTIDE SEQUENCE</scope>
    <source>
        <strain evidence="2">PSN293</strain>
    </source>
</reference>
<feature type="compositionally biased region" description="Basic and acidic residues" evidence="1">
    <location>
        <begin position="286"/>
        <end position="295"/>
    </location>
</feature>
<name>A0AAN6Y6A8_9PEZI</name>
<gene>
    <name evidence="2" type="ORF">QBC37DRAFT_422937</name>
</gene>
<protein>
    <submittedName>
        <fullName evidence="2">Uncharacterized protein</fullName>
    </submittedName>
</protein>
<dbReference type="EMBL" id="MU858108">
    <property type="protein sequence ID" value="KAK4213468.1"/>
    <property type="molecule type" value="Genomic_DNA"/>
</dbReference>
<dbReference type="AlphaFoldDB" id="A0AAN6Y6A8"/>
<proteinExistence type="predicted"/>
<feature type="region of interest" description="Disordered" evidence="1">
    <location>
        <begin position="1"/>
        <end position="28"/>
    </location>
</feature>
<evidence type="ECO:0000256" key="1">
    <source>
        <dbReference type="SAM" id="MobiDB-lite"/>
    </source>
</evidence>